<dbReference type="InParanoid" id="A0A803SQ25"/>
<dbReference type="AlphaFoldDB" id="A0A803SQ25"/>
<sequence>MSFAKSAIYTHIRGFTLGRNPSNAWSVDRASLRVRAYFHIKRLTLGRNRTNAWSVSRALPRAEVCAHTTGWTPERSPIHSWKEFLNNPGCPSRKKI</sequence>
<keyword evidence="2" id="KW-1185">Reference proteome</keyword>
<protein>
    <submittedName>
        <fullName evidence="1">Uncharacterized protein</fullName>
    </submittedName>
</protein>
<evidence type="ECO:0000313" key="2">
    <source>
        <dbReference type="Proteomes" id="UP000001646"/>
    </source>
</evidence>
<reference evidence="1" key="3">
    <citation type="submission" date="2025-09" db="UniProtKB">
        <authorList>
            <consortium name="Ensembl"/>
        </authorList>
    </citation>
    <scope>IDENTIFICATION</scope>
</reference>
<evidence type="ECO:0000313" key="1">
    <source>
        <dbReference type="Ensembl" id="ENSACAP00000025065.1"/>
    </source>
</evidence>
<accession>A0A803SQ25</accession>
<dbReference type="PANTHER" id="PTHR14947:SF24">
    <property type="entry name" value="ZINC FINGER PROTEIN 781-RELATED"/>
    <property type="match status" value="1"/>
</dbReference>
<reference evidence="1" key="1">
    <citation type="submission" date="2009-12" db="EMBL/GenBank/DDBJ databases">
        <title>The Genome Sequence of Anolis carolinensis (Green Anole Lizard).</title>
        <authorList>
            <consortium name="The Genome Sequencing Platform"/>
            <person name="Di Palma F."/>
            <person name="Alfoldi J."/>
            <person name="Heiman D."/>
            <person name="Young S."/>
            <person name="Grabherr M."/>
            <person name="Johnson J."/>
            <person name="Lander E.S."/>
            <person name="Lindblad-Toh K."/>
        </authorList>
    </citation>
    <scope>NUCLEOTIDE SEQUENCE [LARGE SCALE GENOMIC DNA]</scope>
    <source>
        <strain evidence="1">JBL SC #1</strain>
    </source>
</reference>
<proteinExistence type="predicted"/>
<dbReference type="Ensembl" id="ENSACAT00000056725.1">
    <property type="protein sequence ID" value="ENSACAP00000025065.1"/>
    <property type="gene ID" value="ENSACAG00000038454.1"/>
</dbReference>
<dbReference type="InterPro" id="IPR039938">
    <property type="entry name" value="Sp4-like"/>
</dbReference>
<name>A0A803SQ25_ANOCA</name>
<dbReference type="Proteomes" id="UP000001646">
    <property type="component" value="Unplaced"/>
</dbReference>
<organism evidence="1 2">
    <name type="scientific">Anolis carolinensis</name>
    <name type="common">Green anole</name>
    <name type="synonym">American chameleon</name>
    <dbReference type="NCBI Taxonomy" id="28377"/>
    <lineage>
        <taxon>Eukaryota</taxon>
        <taxon>Metazoa</taxon>
        <taxon>Chordata</taxon>
        <taxon>Craniata</taxon>
        <taxon>Vertebrata</taxon>
        <taxon>Euteleostomi</taxon>
        <taxon>Lepidosauria</taxon>
        <taxon>Squamata</taxon>
        <taxon>Bifurcata</taxon>
        <taxon>Unidentata</taxon>
        <taxon>Episquamata</taxon>
        <taxon>Toxicofera</taxon>
        <taxon>Iguania</taxon>
        <taxon>Dactyloidae</taxon>
        <taxon>Anolis</taxon>
    </lineage>
</organism>
<dbReference type="PANTHER" id="PTHR14947">
    <property type="entry name" value="ZINC FINGER PROTEIN"/>
    <property type="match status" value="1"/>
</dbReference>
<reference evidence="1" key="2">
    <citation type="submission" date="2025-08" db="UniProtKB">
        <authorList>
            <consortium name="Ensembl"/>
        </authorList>
    </citation>
    <scope>IDENTIFICATION</scope>
</reference>